<organism evidence="1 2">
    <name type="scientific">Rothia aeria</name>
    <dbReference type="NCBI Taxonomy" id="172042"/>
    <lineage>
        <taxon>Bacteria</taxon>
        <taxon>Bacillati</taxon>
        <taxon>Actinomycetota</taxon>
        <taxon>Actinomycetes</taxon>
        <taxon>Micrococcales</taxon>
        <taxon>Micrococcaceae</taxon>
        <taxon>Rothia</taxon>
    </lineage>
</organism>
<gene>
    <name evidence="1" type="ORF">RA11412_2785</name>
</gene>
<dbReference type="EMBL" id="AP017895">
    <property type="protein sequence ID" value="BAV89084.1"/>
    <property type="molecule type" value="Genomic_DNA"/>
</dbReference>
<name>A0A2Z5R396_9MICC</name>
<accession>A0A2Z5R396</accession>
<keyword evidence="2" id="KW-1185">Reference proteome</keyword>
<dbReference type="Proteomes" id="UP000250241">
    <property type="component" value="Chromosome"/>
</dbReference>
<sequence length="41" mass="5440">MRYQLPHWMRYRPESQPQKSWLLMKRLMSWSSKNYWKMMRY</sequence>
<protein>
    <submittedName>
        <fullName evidence="1">Uncharacterized protein</fullName>
    </submittedName>
</protein>
<evidence type="ECO:0000313" key="2">
    <source>
        <dbReference type="Proteomes" id="UP000250241"/>
    </source>
</evidence>
<reference evidence="1 2" key="1">
    <citation type="submission" date="2016-10" db="EMBL/GenBank/DDBJ databases">
        <title>Genome sequence of Rothia aeria strain JCM11412.</title>
        <authorList>
            <person name="Nambu T."/>
        </authorList>
    </citation>
    <scope>NUCLEOTIDE SEQUENCE [LARGE SCALE GENOMIC DNA]</scope>
    <source>
        <strain evidence="1 2">JCM 11412</strain>
    </source>
</reference>
<dbReference type="AlphaFoldDB" id="A0A2Z5R396"/>
<dbReference type="KEGG" id="raj:RA11412_2785"/>
<evidence type="ECO:0000313" key="1">
    <source>
        <dbReference type="EMBL" id="BAV89084.1"/>
    </source>
</evidence>
<proteinExistence type="predicted"/>